<sequence length="33" mass="3845">MDCIVELLCFEFRCCNFDLDEDLSKSIDILMVA</sequence>
<evidence type="ECO:0000313" key="1">
    <source>
        <dbReference type="EMBL" id="EDM79809.1"/>
    </source>
</evidence>
<organism evidence="1 2">
    <name type="scientific">Plesiocystis pacifica SIR-1</name>
    <dbReference type="NCBI Taxonomy" id="391625"/>
    <lineage>
        <taxon>Bacteria</taxon>
        <taxon>Pseudomonadati</taxon>
        <taxon>Myxococcota</taxon>
        <taxon>Polyangia</taxon>
        <taxon>Nannocystales</taxon>
        <taxon>Nannocystaceae</taxon>
        <taxon>Plesiocystis</taxon>
    </lineage>
</organism>
<accession>A6G2V9</accession>
<gene>
    <name evidence="1" type="ORF">PPSIR1_31958</name>
</gene>
<evidence type="ECO:0000313" key="2">
    <source>
        <dbReference type="Proteomes" id="UP000005801"/>
    </source>
</evidence>
<dbReference type="Proteomes" id="UP000005801">
    <property type="component" value="Unassembled WGS sequence"/>
</dbReference>
<comment type="caution">
    <text evidence="1">The sequence shown here is derived from an EMBL/GenBank/DDBJ whole genome shotgun (WGS) entry which is preliminary data.</text>
</comment>
<proteinExistence type="predicted"/>
<keyword evidence="2" id="KW-1185">Reference proteome</keyword>
<protein>
    <submittedName>
        <fullName evidence="1">Uncharacterized protein</fullName>
    </submittedName>
</protein>
<name>A6G2V9_9BACT</name>
<dbReference type="EMBL" id="ABCS01000016">
    <property type="protein sequence ID" value="EDM79809.1"/>
    <property type="molecule type" value="Genomic_DNA"/>
</dbReference>
<dbReference type="AlphaFoldDB" id="A6G2V9"/>
<reference evidence="1 2" key="1">
    <citation type="submission" date="2007-06" db="EMBL/GenBank/DDBJ databases">
        <authorList>
            <person name="Shimkets L."/>
            <person name="Ferriera S."/>
            <person name="Johnson J."/>
            <person name="Kravitz S."/>
            <person name="Beeson K."/>
            <person name="Sutton G."/>
            <person name="Rogers Y.-H."/>
            <person name="Friedman R."/>
            <person name="Frazier M."/>
            <person name="Venter J.C."/>
        </authorList>
    </citation>
    <scope>NUCLEOTIDE SEQUENCE [LARGE SCALE GENOMIC DNA]</scope>
    <source>
        <strain evidence="1 2">SIR-1</strain>
    </source>
</reference>